<name>A0A0C2WII1_AMAMK</name>
<organism evidence="1 2">
    <name type="scientific">Amanita muscaria (strain Koide BX008)</name>
    <dbReference type="NCBI Taxonomy" id="946122"/>
    <lineage>
        <taxon>Eukaryota</taxon>
        <taxon>Fungi</taxon>
        <taxon>Dikarya</taxon>
        <taxon>Basidiomycota</taxon>
        <taxon>Agaricomycotina</taxon>
        <taxon>Agaricomycetes</taxon>
        <taxon>Agaricomycetidae</taxon>
        <taxon>Agaricales</taxon>
        <taxon>Pluteineae</taxon>
        <taxon>Amanitaceae</taxon>
        <taxon>Amanita</taxon>
    </lineage>
</organism>
<sequence length="94" mass="10306">ALYANDAVKHAFASLPRTLRILIHTLSRSFKNAIRRCANSSIKISRTGQKEFNLTPLRVDGCGVVALLRAGATVTCVKPRWIVFNTCLVHQAAS</sequence>
<dbReference type="AlphaFoldDB" id="A0A0C2WII1"/>
<feature type="non-terminal residue" evidence="1">
    <location>
        <position position="1"/>
    </location>
</feature>
<dbReference type="EMBL" id="KN818459">
    <property type="protein sequence ID" value="KIL55948.1"/>
    <property type="molecule type" value="Genomic_DNA"/>
</dbReference>
<evidence type="ECO:0000313" key="1">
    <source>
        <dbReference type="EMBL" id="KIL55948.1"/>
    </source>
</evidence>
<gene>
    <name evidence="1" type="ORF">M378DRAFT_173158</name>
</gene>
<dbReference type="HOGENOM" id="CLU_2391817_0_0_1"/>
<dbReference type="InParanoid" id="A0A0C2WII1"/>
<dbReference type="Proteomes" id="UP000054549">
    <property type="component" value="Unassembled WGS sequence"/>
</dbReference>
<protein>
    <submittedName>
        <fullName evidence="1">Uncharacterized protein</fullName>
    </submittedName>
</protein>
<proteinExistence type="predicted"/>
<keyword evidence="2" id="KW-1185">Reference proteome</keyword>
<reference evidence="1 2" key="1">
    <citation type="submission" date="2014-04" db="EMBL/GenBank/DDBJ databases">
        <title>Evolutionary Origins and Diversification of the Mycorrhizal Mutualists.</title>
        <authorList>
            <consortium name="DOE Joint Genome Institute"/>
            <consortium name="Mycorrhizal Genomics Consortium"/>
            <person name="Kohler A."/>
            <person name="Kuo A."/>
            <person name="Nagy L.G."/>
            <person name="Floudas D."/>
            <person name="Copeland A."/>
            <person name="Barry K.W."/>
            <person name="Cichocki N."/>
            <person name="Veneault-Fourrey C."/>
            <person name="LaButti K."/>
            <person name="Lindquist E.A."/>
            <person name="Lipzen A."/>
            <person name="Lundell T."/>
            <person name="Morin E."/>
            <person name="Murat C."/>
            <person name="Riley R."/>
            <person name="Ohm R."/>
            <person name="Sun H."/>
            <person name="Tunlid A."/>
            <person name="Henrissat B."/>
            <person name="Grigoriev I.V."/>
            <person name="Hibbett D.S."/>
            <person name="Martin F."/>
        </authorList>
    </citation>
    <scope>NUCLEOTIDE SEQUENCE [LARGE SCALE GENOMIC DNA]</scope>
    <source>
        <strain evidence="1 2">Koide BX008</strain>
    </source>
</reference>
<evidence type="ECO:0000313" key="2">
    <source>
        <dbReference type="Proteomes" id="UP000054549"/>
    </source>
</evidence>
<accession>A0A0C2WII1</accession>